<dbReference type="EMBL" id="CP000142">
    <property type="protein sequence ID" value="ABA88615.1"/>
    <property type="molecule type" value="Genomic_DNA"/>
</dbReference>
<dbReference type="STRING" id="338963.Pcar_1368"/>
<protein>
    <recommendedName>
        <fullName evidence="3">ATP-grasp domain-containing protein</fullName>
    </recommendedName>
</protein>
<gene>
    <name evidence="1" type="ordered locus">Pcar_1368</name>
</gene>
<evidence type="ECO:0000313" key="2">
    <source>
        <dbReference type="Proteomes" id="UP000002534"/>
    </source>
</evidence>
<dbReference type="KEGG" id="pca:Pcar_1368"/>
<evidence type="ECO:0008006" key="3">
    <source>
        <dbReference type="Google" id="ProtNLM"/>
    </source>
</evidence>
<name>Q3A4U2_SYNC1</name>
<keyword evidence="2" id="KW-1185">Reference proteome</keyword>
<sequence length="305" mass="34957">MPSIQMNPKIAILTHAGLKFETVPYLLHPLVTLWQKQGIDVVILRGTKDFEPADAVFMHIDLTTTPADYVSFAQRYPVIINGGVRDISKRKISSHIIRRRDDYHGPVLVKTDRNFGGGMERHLARRKPLSRIGDSLRKRLPWTWRHYLKPSQYPVYPSPMNVPWAIWWNKNLVVEKFLPEREGRHYALRQWVFLGNHEVSQRVISSDPIVKACNVLQREKGIPIPDSLRRLRSAMGFDYGKFDFVMVDGEAILLDANRTPSFNIGSPSYEQMVLLENLAGGMPALLKRRDDLAAADDLDAHRDVT</sequence>
<organism evidence="1 2">
    <name type="scientific">Syntrophotalea carbinolica (strain DSM 2380 / NBRC 103641 / GraBd1)</name>
    <name type="common">Pelobacter carbinolicus</name>
    <dbReference type="NCBI Taxonomy" id="338963"/>
    <lineage>
        <taxon>Bacteria</taxon>
        <taxon>Pseudomonadati</taxon>
        <taxon>Thermodesulfobacteriota</taxon>
        <taxon>Desulfuromonadia</taxon>
        <taxon>Desulfuromonadales</taxon>
        <taxon>Syntrophotaleaceae</taxon>
        <taxon>Syntrophotalea</taxon>
    </lineage>
</organism>
<proteinExistence type="predicted"/>
<dbReference type="AlphaFoldDB" id="Q3A4U2"/>
<reference evidence="2" key="1">
    <citation type="submission" date="2005-10" db="EMBL/GenBank/DDBJ databases">
        <title>Complete sequence of Pelobacter carbinolicus DSM 2380.</title>
        <authorList>
            <person name="Copeland A."/>
            <person name="Lucas S."/>
            <person name="Lapidus A."/>
            <person name="Barry K."/>
            <person name="Detter J.C."/>
            <person name="Glavina T."/>
            <person name="Hammon N."/>
            <person name="Israni S."/>
            <person name="Pitluck S."/>
            <person name="Chertkov O."/>
            <person name="Schmutz J."/>
            <person name="Larimer F."/>
            <person name="Land M."/>
            <person name="Kyrpides N."/>
            <person name="Ivanova N."/>
            <person name="Richardson P."/>
        </authorList>
    </citation>
    <scope>NUCLEOTIDE SEQUENCE [LARGE SCALE GENOMIC DNA]</scope>
    <source>
        <strain evidence="2">DSM 2380 / NBRC 103641 / GraBd1</strain>
    </source>
</reference>
<dbReference type="eggNOG" id="COG0189">
    <property type="taxonomic scope" value="Bacteria"/>
</dbReference>
<dbReference type="HOGENOM" id="CLU_969556_0_0_7"/>
<evidence type="ECO:0000313" key="1">
    <source>
        <dbReference type="EMBL" id="ABA88615.1"/>
    </source>
</evidence>
<accession>Q3A4U2</accession>
<dbReference type="Proteomes" id="UP000002534">
    <property type="component" value="Chromosome"/>
</dbReference>
<reference evidence="1 2" key="2">
    <citation type="journal article" date="2012" name="BMC Genomics">
        <title>The genome of Pelobacter carbinolicus reveals surprising metabolic capabilities and physiological features.</title>
        <authorList>
            <person name="Aklujkar M."/>
            <person name="Haveman S.A."/>
            <person name="Didonato R.Jr."/>
            <person name="Chertkov O."/>
            <person name="Han C.S."/>
            <person name="Land M.L."/>
            <person name="Brown P."/>
            <person name="Lovley D.R."/>
        </authorList>
    </citation>
    <scope>NUCLEOTIDE SEQUENCE [LARGE SCALE GENOMIC DNA]</scope>
    <source>
        <strain evidence="2">DSM 2380 / NBRC 103641 / GraBd1</strain>
    </source>
</reference>